<dbReference type="Gene3D" id="3.80.10.10">
    <property type="entry name" value="Ribonuclease Inhibitor"/>
    <property type="match status" value="1"/>
</dbReference>
<dbReference type="InterPro" id="IPR032675">
    <property type="entry name" value="LRR_dom_sf"/>
</dbReference>
<protein>
    <recommendedName>
        <fullName evidence="3">Surface antigen BspA-like protein</fullName>
    </recommendedName>
</protein>
<proteinExistence type="predicted"/>
<dbReference type="PANTHER" id="PTHR45661:SF3">
    <property type="entry name" value="IG-LIKE DOMAIN-CONTAINING PROTEIN"/>
    <property type="match status" value="1"/>
</dbReference>
<accession>A0ABR2L4H7</accession>
<gene>
    <name evidence="1" type="ORF">M9Y10_000538</name>
</gene>
<dbReference type="InterPro" id="IPR026906">
    <property type="entry name" value="LRR_5"/>
</dbReference>
<dbReference type="InterPro" id="IPR053139">
    <property type="entry name" value="Surface_bspA-like"/>
</dbReference>
<evidence type="ECO:0000313" key="1">
    <source>
        <dbReference type="EMBL" id="KAK8898260.1"/>
    </source>
</evidence>
<reference evidence="1 2" key="1">
    <citation type="submission" date="2024-04" db="EMBL/GenBank/DDBJ databases">
        <title>Tritrichomonas musculus Genome.</title>
        <authorList>
            <person name="Alves-Ferreira E."/>
            <person name="Grigg M."/>
            <person name="Lorenzi H."/>
            <person name="Galac M."/>
        </authorList>
    </citation>
    <scope>NUCLEOTIDE SEQUENCE [LARGE SCALE GENOMIC DNA]</scope>
    <source>
        <strain evidence="1 2">EAF2021</strain>
    </source>
</reference>
<organism evidence="1 2">
    <name type="scientific">Tritrichomonas musculus</name>
    <dbReference type="NCBI Taxonomy" id="1915356"/>
    <lineage>
        <taxon>Eukaryota</taxon>
        <taxon>Metamonada</taxon>
        <taxon>Parabasalia</taxon>
        <taxon>Tritrichomonadida</taxon>
        <taxon>Tritrichomonadidae</taxon>
        <taxon>Tritrichomonas</taxon>
    </lineage>
</organism>
<dbReference type="EMBL" id="JAPFFF010000001">
    <property type="protein sequence ID" value="KAK8898260.1"/>
    <property type="molecule type" value="Genomic_DNA"/>
</dbReference>
<name>A0ABR2L4H7_9EUKA</name>
<evidence type="ECO:0008006" key="3">
    <source>
        <dbReference type="Google" id="ProtNLM"/>
    </source>
</evidence>
<sequence>MHSFEIESNTFYGCKALTNCEIPSTVKKIGDYAFKDCIALKEIKHHSIDSIGNNVFQGCSSLSSLELPPTIKKIGYYAFDKCPFTKIRIPSSASVGDDSIIYERYDP</sequence>
<dbReference type="SUPFAM" id="SSF52058">
    <property type="entry name" value="L domain-like"/>
    <property type="match status" value="1"/>
</dbReference>
<dbReference type="PANTHER" id="PTHR45661">
    <property type="entry name" value="SURFACE ANTIGEN"/>
    <property type="match status" value="1"/>
</dbReference>
<keyword evidence="2" id="KW-1185">Reference proteome</keyword>
<dbReference type="Proteomes" id="UP001470230">
    <property type="component" value="Unassembled WGS sequence"/>
</dbReference>
<dbReference type="Pfam" id="PF13306">
    <property type="entry name" value="LRR_5"/>
    <property type="match status" value="1"/>
</dbReference>
<comment type="caution">
    <text evidence="1">The sequence shown here is derived from an EMBL/GenBank/DDBJ whole genome shotgun (WGS) entry which is preliminary data.</text>
</comment>
<evidence type="ECO:0000313" key="2">
    <source>
        <dbReference type="Proteomes" id="UP001470230"/>
    </source>
</evidence>